<dbReference type="GO" id="GO:0008270">
    <property type="term" value="F:zinc ion binding"/>
    <property type="evidence" value="ECO:0007669"/>
    <property type="project" value="UniProtKB-KW"/>
</dbReference>
<sequence>MAGTGGGGGGAGSSSGGSGGSGGREGDWDCGGCGNRNYAFRSLCNRCKQPRLLVDPHTPRDSKWLPRAGDWICNGCSNNNYASRKNCKKCGLPKEEAAMPALSMGGMLPAYADYIARVQGIANAGYKMNFGNSALQQHLLASANWPYGLAGRYGMQSSGWPFGGNAANQFQGVPKDWRNGDWLCSCGFHNYSSRTQCKECNAPVPSGLASTTMKTTGADASSTLGNKRLASEELANDWDNKRLNPGNENYPLSTAGSGRYMGIAQGAGSSNGQTTYSAYDNGSSMAASAGQTPGMPGLAGKGAKWREGDWMCSSCNNHNYASRAFCNRCKSQKESSVHPGAL</sequence>
<dbReference type="EMBL" id="CM000884">
    <property type="protein sequence ID" value="KQJ81642.1"/>
    <property type="molecule type" value="Genomic_DNA"/>
</dbReference>
<gene>
    <name evidence="7" type="ORF">BRADI_5g01960v3</name>
</gene>
<dbReference type="Gramene" id="KQJ81642">
    <property type="protein sequence ID" value="KQJ81642"/>
    <property type="gene ID" value="BRADI_5g01960v3"/>
</dbReference>
<proteinExistence type="predicted"/>
<keyword evidence="3" id="KW-0862">Zinc</keyword>
<evidence type="ECO:0000313" key="8">
    <source>
        <dbReference type="EnsemblPlants" id="KQJ81642"/>
    </source>
</evidence>
<dbReference type="ExpressionAtlas" id="I1IVU5">
    <property type="expression patterns" value="baseline"/>
</dbReference>
<keyword evidence="1" id="KW-0479">Metal-binding</keyword>
<feature type="domain" description="RanBP2-type" evidence="6">
    <location>
        <begin position="67"/>
        <end position="96"/>
    </location>
</feature>
<evidence type="ECO:0000259" key="6">
    <source>
        <dbReference type="PROSITE" id="PS50199"/>
    </source>
</evidence>
<keyword evidence="2 4" id="KW-0863">Zinc-finger</keyword>
<evidence type="ECO:0000313" key="9">
    <source>
        <dbReference type="Proteomes" id="UP000008810"/>
    </source>
</evidence>
<reference evidence="8" key="3">
    <citation type="submission" date="2018-08" db="UniProtKB">
        <authorList>
            <consortium name="EnsemblPlants"/>
        </authorList>
    </citation>
    <scope>IDENTIFICATION</scope>
    <source>
        <strain evidence="8">cv. Bd21</strain>
    </source>
</reference>
<organism evidence="7">
    <name type="scientific">Brachypodium distachyon</name>
    <name type="common">Purple false brome</name>
    <name type="synonym">Trachynia distachya</name>
    <dbReference type="NCBI Taxonomy" id="15368"/>
    <lineage>
        <taxon>Eukaryota</taxon>
        <taxon>Viridiplantae</taxon>
        <taxon>Streptophyta</taxon>
        <taxon>Embryophyta</taxon>
        <taxon>Tracheophyta</taxon>
        <taxon>Spermatophyta</taxon>
        <taxon>Magnoliopsida</taxon>
        <taxon>Liliopsida</taxon>
        <taxon>Poales</taxon>
        <taxon>Poaceae</taxon>
        <taxon>BOP clade</taxon>
        <taxon>Pooideae</taxon>
        <taxon>Stipodae</taxon>
        <taxon>Brachypodieae</taxon>
        <taxon>Brachypodium</taxon>
    </lineage>
</organism>
<evidence type="ECO:0000313" key="7">
    <source>
        <dbReference type="EMBL" id="KQJ81642.1"/>
    </source>
</evidence>
<feature type="region of interest" description="Disordered" evidence="5">
    <location>
        <begin position="1"/>
        <end position="21"/>
    </location>
</feature>
<dbReference type="Proteomes" id="UP000008810">
    <property type="component" value="Chromosome 5"/>
</dbReference>
<dbReference type="InterPro" id="IPR001876">
    <property type="entry name" value="Znf_RanBP2"/>
</dbReference>
<dbReference type="eggNOG" id="KOG4198">
    <property type="taxonomic scope" value="Eukaryota"/>
</dbReference>
<dbReference type="EnsemblPlants" id="KQJ81642">
    <property type="protein sequence ID" value="KQJ81642"/>
    <property type="gene ID" value="BRADI_5g01960v3"/>
</dbReference>
<dbReference type="PANTHER" id="PTHR23111:SF71">
    <property type="entry name" value="RANBP2-TYPE DOMAIN-CONTAINING PROTEIN"/>
    <property type="match status" value="1"/>
</dbReference>
<dbReference type="PANTHER" id="PTHR23111">
    <property type="entry name" value="ZINC FINGER PROTEIN"/>
    <property type="match status" value="1"/>
</dbReference>
<dbReference type="InParanoid" id="I1IVU5"/>
<dbReference type="PROSITE" id="PS50199">
    <property type="entry name" value="ZF_RANBP2_2"/>
    <property type="match status" value="4"/>
</dbReference>
<dbReference type="HOGENOM" id="CLU_077018_0_0_1"/>
<feature type="domain" description="RanBP2-type" evidence="6">
    <location>
        <begin position="24"/>
        <end position="53"/>
    </location>
</feature>
<dbReference type="Pfam" id="PF00641">
    <property type="entry name" value="Zn_ribbon_RanBP"/>
    <property type="match status" value="3"/>
</dbReference>
<feature type="domain" description="RanBP2-type" evidence="6">
    <location>
        <begin position="306"/>
        <end position="335"/>
    </location>
</feature>
<dbReference type="GO" id="GO:0005737">
    <property type="term" value="C:cytoplasm"/>
    <property type="evidence" value="ECO:0000318"/>
    <property type="project" value="GO_Central"/>
</dbReference>
<evidence type="ECO:0000256" key="5">
    <source>
        <dbReference type="SAM" id="MobiDB-lite"/>
    </source>
</evidence>
<dbReference type="Gene3D" id="4.10.1060.10">
    <property type="entry name" value="Zinc finger, RanBP2-type"/>
    <property type="match status" value="4"/>
</dbReference>
<dbReference type="InterPro" id="IPR036443">
    <property type="entry name" value="Znf_RanBP2_sf"/>
</dbReference>
<dbReference type="AlphaFoldDB" id="I1IVU5"/>
<dbReference type="OMA" id="GWPFGGN"/>
<name>I1IVU5_BRADI</name>
<dbReference type="SMART" id="SM00547">
    <property type="entry name" value="ZnF_RBZ"/>
    <property type="match status" value="4"/>
</dbReference>
<dbReference type="PROSITE" id="PS01358">
    <property type="entry name" value="ZF_RANBP2_1"/>
    <property type="match status" value="3"/>
</dbReference>
<dbReference type="STRING" id="15368.I1IVU5"/>
<reference evidence="7" key="2">
    <citation type="submission" date="2017-06" db="EMBL/GenBank/DDBJ databases">
        <title>WGS assembly of Brachypodium distachyon.</title>
        <authorList>
            <consortium name="The International Brachypodium Initiative"/>
            <person name="Lucas S."/>
            <person name="Harmon-Smith M."/>
            <person name="Lail K."/>
            <person name="Tice H."/>
            <person name="Grimwood J."/>
            <person name="Bruce D."/>
            <person name="Barry K."/>
            <person name="Shu S."/>
            <person name="Lindquist E."/>
            <person name="Wang M."/>
            <person name="Pitluck S."/>
            <person name="Vogel J.P."/>
            <person name="Garvin D.F."/>
            <person name="Mockler T.C."/>
            <person name="Schmutz J."/>
            <person name="Rokhsar D."/>
            <person name="Bevan M.W."/>
        </authorList>
    </citation>
    <scope>NUCLEOTIDE SEQUENCE</scope>
    <source>
        <strain evidence="7">Bd21</strain>
    </source>
</reference>
<dbReference type="SUPFAM" id="SSF90209">
    <property type="entry name" value="Ran binding protein zinc finger-like"/>
    <property type="match status" value="4"/>
</dbReference>
<keyword evidence="9" id="KW-1185">Reference proteome</keyword>
<evidence type="ECO:0000256" key="1">
    <source>
        <dbReference type="ARBA" id="ARBA00022723"/>
    </source>
</evidence>
<dbReference type="FunFam" id="4.10.1060.10:FF:000013">
    <property type="entry name" value="Zinc finger, RanBP2-type protein"/>
    <property type="match status" value="1"/>
</dbReference>
<accession>I1IVU5</accession>
<evidence type="ECO:0000256" key="2">
    <source>
        <dbReference type="ARBA" id="ARBA00022771"/>
    </source>
</evidence>
<feature type="domain" description="RanBP2-type" evidence="6">
    <location>
        <begin position="178"/>
        <end position="206"/>
    </location>
</feature>
<protein>
    <recommendedName>
        <fullName evidence="6">RanBP2-type domain-containing protein</fullName>
    </recommendedName>
</protein>
<dbReference type="GO" id="GO:0003729">
    <property type="term" value="F:mRNA binding"/>
    <property type="evidence" value="ECO:0000318"/>
    <property type="project" value="GO_Central"/>
</dbReference>
<evidence type="ECO:0000256" key="3">
    <source>
        <dbReference type="ARBA" id="ARBA00022833"/>
    </source>
</evidence>
<evidence type="ECO:0000256" key="4">
    <source>
        <dbReference type="PROSITE-ProRule" id="PRU00322"/>
    </source>
</evidence>
<dbReference type="OrthoDB" id="1878647at2759"/>
<reference evidence="7 8" key="1">
    <citation type="journal article" date="2010" name="Nature">
        <title>Genome sequencing and analysis of the model grass Brachypodium distachyon.</title>
        <authorList>
            <consortium name="International Brachypodium Initiative"/>
        </authorList>
    </citation>
    <scope>NUCLEOTIDE SEQUENCE [LARGE SCALE GENOMIC DNA]</scope>
    <source>
        <strain evidence="7 8">Bd21</strain>
    </source>
</reference>